<organism evidence="1 2">
    <name type="scientific">Candidatus Scatousia excrementipullorum</name>
    <dbReference type="NCBI Taxonomy" id="2840936"/>
    <lineage>
        <taxon>Bacteria</taxon>
        <taxon>Candidatus Scatousia</taxon>
    </lineage>
</organism>
<name>A0A9D9DRY3_9BACT</name>
<evidence type="ECO:0000313" key="1">
    <source>
        <dbReference type="EMBL" id="MBO8431593.1"/>
    </source>
</evidence>
<proteinExistence type="predicted"/>
<dbReference type="AlphaFoldDB" id="A0A9D9DRY3"/>
<evidence type="ECO:0000313" key="2">
    <source>
        <dbReference type="Proteomes" id="UP000823632"/>
    </source>
</evidence>
<sequence>MADIKKGIPFCPLMSVGKDVDMVCTQERCAWYIPNIRKCSMYIMAYNALLEANSKQVTKKRIV</sequence>
<protein>
    <submittedName>
        <fullName evidence="1">Uncharacterized protein</fullName>
    </submittedName>
</protein>
<dbReference type="EMBL" id="JADIND010000210">
    <property type="protein sequence ID" value="MBO8431593.1"/>
    <property type="molecule type" value="Genomic_DNA"/>
</dbReference>
<reference evidence="1" key="2">
    <citation type="journal article" date="2021" name="PeerJ">
        <title>Extensive microbial diversity within the chicken gut microbiome revealed by metagenomics and culture.</title>
        <authorList>
            <person name="Gilroy R."/>
            <person name="Ravi A."/>
            <person name="Getino M."/>
            <person name="Pursley I."/>
            <person name="Horton D.L."/>
            <person name="Alikhan N.F."/>
            <person name="Baker D."/>
            <person name="Gharbi K."/>
            <person name="Hall N."/>
            <person name="Watson M."/>
            <person name="Adriaenssens E.M."/>
            <person name="Foster-Nyarko E."/>
            <person name="Jarju S."/>
            <person name="Secka A."/>
            <person name="Antonio M."/>
            <person name="Oren A."/>
            <person name="Chaudhuri R.R."/>
            <person name="La Ragione R."/>
            <person name="Hildebrand F."/>
            <person name="Pallen M.J."/>
        </authorList>
    </citation>
    <scope>NUCLEOTIDE SEQUENCE</scope>
    <source>
        <strain evidence="1">10192</strain>
    </source>
</reference>
<accession>A0A9D9DRY3</accession>
<reference evidence="1" key="1">
    <citation type="submission" date="2020-10" db="EMBL/GenBank/DDBJ databases">
        <authorList>
            <person name="Gilroy R."/>
        </authorList>
    </citation>
    <scope>NUCLEOTIDE SEQUENCE</scope>
    <source>
        <strain evidence="1">10192</strain>
    </source>
</reference>
<gene>
    <name evidence="1" type="ORF">IAC76_09425</name>
</gene>
<comment type="caution">
    <text evidence="1">The sequence shown here is derived from an EMBL/GenBank/DDBJ whole genome shotgun (WGS) entry which is preliminary data.</text>
</comment>
<dbReference type="Proteomes" id="UP000823632">
    <property type="component" value="Unassembled WGS sequence"/>
</dbReference>